<dbReference type="RefSeq" id="WP_065254211.1">
    <property type="nucleotide sequence ID" value="NZ_JBAMHF010000002.1"/>
</dbReference>
<comment type="caution">
    <text evidence="9">The sequence shown here is derived from an EMBL/GenBank/DDBJ whole genome shotgun (WGS) entry which is preliminary data.</text>
</comment>
<dbReference type="PANTHER" id="PTHR34584">
    <property type="entry name" value="NA(+)/H(+) ANTIPORTER SUBUNIT E1"/>
    <property type="match status" value="1"/>
</dbReference>
<dbReference type="PIRSF" id="PIRSF019239">
    <property type="entry name" value="MrpE"/>
    <property type="match status" value="1"/>
</dbReference>
<proteinExistence type="inferred from homology"/>
<gene>
    <name evidence="9" type="ORF">CP373A1_01195</name>
</gene>
<dbReference type="AlphaFoldDB" id="A0A1B8RTV9"/>
<keyword evidence="6 8" id="KW-1133">Transmembrane helix</keyword>
<evidence type="ECO:0000313" key="9">
    <source>
        <dbReference type="EMBL" id="OBY12239.1"/>
    </source>
</evidence>
<name>A0A1B8RTV9_9CLOT</name>
<keyword evidence="7 8" id="KW-0472">Membrane</keyword>
<evidence type="ECO:0000256" key="3">
    <source>
        <dbReference type="ARBA" id="ARBA00022449"/>
    </source>
</evidence>
<evidence type="ECO:0000256" key="2">
    <source>
        <dbReference type="ARBA" id="ARBA00006228"/>
    </source>
</evidence>
<dbReference type="GO" id="GO:0005886">
    <property type="term" value="C:plasma membrane"/>
    <property type="evidence" value="ECO:0007669"/>
    <property type="project" value="UniProtKB-SubCell"/>
</dbReference>
<comment type="similarity">
    <text evidence="2">Belongs to the CPA3 antiporters (TC 2.A.63) subunit E family.</text>
</comment>
<feature type="transmembrane region" description="Helical" evidence="8">
    <location>
        <begin position="6"/>
        <end position="24"/>
    </location>
</feature>
<dbReference type="OrthoDB" id="9800498at2"/>
<dbReference type="InterPro" id="IPR002758">
    <property type="entry name" value="Cation_antiport_E"/>
</dbReference>
<protein>
    <submittedName>
        <fullName evidence="9">Sodium:proton antiporter</fullName>
    </submittedName>
</protein>
<dbReference type="EMBL" id="MAPZ01000009">
    <property type="protein sequence ID" value="OBY12239.1"/>
    <property type="molecule type" value="Genomic_DNA"/>
</dbReference>
<dbReference type="GO" id="GO:0008324">
    <property type="term" value="F:monoatomic cation transmembrane transporter activity"/>
    <property type="evidence" value="ECO:0007669"/>
    <property type="project" value="InterPro"/>
</dbReference>
<sequence>MRNKKGIFATSLFAFVFWILFVLQDINIFKIDIQEVIVGLIVSVIIGYFTCPLFIKEDGTWLFKENRFFRLIAYIPFYTVALMKANIDVAKRALSKNVKINPGIVKIPTELVSDYGLSMLANSITLTPGTIVMDIIEEDGKNYLYVHWIDVETEEEDKAGEIIKGDFENRIRGIFK</sequence>
<keyword evidence="10" id="KW-1185">Reference proteome</keyword>
<keyword evidence="5 8" id="KW-0812">Transmembrane</keyword>
<dbReference type="GO" id="GO:0015297">
    <property type="term" value="F:antiporter activity"/>
    <property type="evidence" value="ECO:0007669"/>
    <property type="project" value="UniProtKB-KW"/>
</dbReference>
<dbReference type="Pfam" id="PF01899">
    <property type="entry name" value="MNHE"/>
    <property type="match status" value="1"/>
</dbReference>
<dbReference type="PANTHER" id="PTHR34584:SF1">
    <property type="entry name" value="NA(+)_H(+) ANTIPORTER SUBUNIT E1"/>
    <property type="match status" value="1"/>
</dbReference>
<dbReference type="Proteomes" id="UP000092714">
    <property type="component" value="Unassembled WGS sequence"/>
</dbReference>
<evidence type="ECO:0000256" key="7">
    <source>
        <dbReference type="ARBA" id="ARBA00023136"/>
    </source>
</evidence>
<evidence type="ECO:0000256" key="6">
    <source>
        <dbReference type="ARBA" id="ARBA00022989"/>
    </source>
</evidence>
<reference evidence="9 10" key="1">
    <citation type="submission" date="2016-06" db="EMBL/GenBank/DDBJ databases">
        <authorList>
            <person name="Kjaerup R.B."/>
            <person name="Dalgaard T.S."/>
            <person name="Juul-Madsen H.R."/>
        </authorList>
    </citation>
    <scope>NUCLEOTIDE SEQUENCE [LARGE SCALE GENOMIC DNA]</scope>
    <source>
        <strain evidence="9 10">373-A1</strain>
    </source>
</reference>
<organism evidence="9 10">
    <name type="scientific">Clostridium paraputrificum</name>
    <dbReference type="NCBI Taxonomy" id="29363"/>
    <lineage>
        <taxon>Bacteria</taxon>
        <taxon>Bacillati</taxon>
        <taxon>Bacillota</taxon>
        <taxon>Clostridia</taxon>
        <taxon>Eubacteriales</taxon>
        <taxon>Clostridiaceae</taxon>
        <taxon>Clostridium</taxon>
    </lineage>
</organism>
<evidence type="ECO:0000256" key="1">
    <source>
        <dbReference type="ARBA" id="ARBA00004651"/>
    </source>
</evidence>
<evidence type="ECO:0000256" key="5">
    <source>
        <dbReference type="ARBA" id="ARBA00022692"/>
    </source>
</evidence>
<feature type="transmembrane region" description="Helical" evidence="8">
    <location>
        <begin position="36"/>
        <end position="55"/>
    </location>
</feature>
<evidence type="ECO:0000256" key="4">
    <source>
        <dbReference type="ARBA" id="ARBA00022475"/>
    </source>
</evidence>
<evidence type="ECO:0000313" key="10">
    <source>
        <dbReference type="Proteomes" id="UP000092714"/>
    </source>
</evidence>
<keyword evidence="3" id="KW-0813">Transport</keyword>
<keyword evidence="4" id="KW-1003">Cell membrane</keyword>
<keyword evidence="3" id="KW-0050">Antiport</keyword>
<comment type="subcellular location">
    <subcellularLocation>
        <location evidence="1">Cell membrane</location>
        <topology evidence="1">Multi-pass membrane protein</topology>
    </subcellularLocation>
</comment>
<feature type="transmembrane region" description="Helical" evidence="8">
    <location>
        <begin position="67"/>
        <end position="87"/>
    </location>
</feature>
<dbReference type="eggNOG" id="COG1863">
    <property type="taxonomic scope" value="Bacteria"/>
</dbReference>
<accession>A0A1B8RTV9</accession>
<evidence type="ECO:0000256" key="8">
    <source>
        <dbReference type="SAM" id="Phobius"/>
    </source>
</evidence>